<evidence type="ECO:0000313" key="2">
    <source>
        <dbReference type="Proteomes" id="UP001589814"/>
    </source>
</evidence>
<proteinExistence type="predicted"/>
<dbReference type="Gene3D" id="3.10.450.530">
    <property type="entry name" value="Ribonuclease toxin, BrnT, of type II toxin-antitoxin system"/>
    <property type="match status" value="1"/>
</dbReference>
<evidence type="ECO:0000313" key="1">
    <source>
        <dbReference type="EMBL" id="MFC0266750.1"/>
    </source>
</evidence>
<dbReference type="Pfam" id="PF04365">
    <property type="entry name" value="BrnT_toxin"/>
    <property type="match status" value="1"/>
</dbReference>
<sequence length="91" mass="10688">MTAPITFDPAKNRFNLDKHGVPLSLAAGILAARSCTFMDERRDYGEDRFVSFGYHDSRLYVVIWTQRDVTRRIISVRKANQREIKRYGRHE</sequence>
<organism evidence="1 2">
    <name type="scientific">Kushneria aurantia</name>
    <dbReference type="NCBI Taxonomy" id="504092"/>
    <lineage>
        <taxon>Bacteria</taxon>
        <taxon>Pseudomonadati</taxon>
        <taxon>Pseudomonadota</taxon>
        <taxon>Gammaproteobacteria</taxon>
        <taxon>Oceanospirillales</taxon>
        <taxon>Halomonadaceae</taxon>
        <taxon>Kushneria</taxon>
    </lineage>
</organism>
<comment type="caution">
    <text evidence="1">The sequence shown here is derived from an EMBL/GenBank/DDBJ whole genome shotgun (WGS) entry which is preliminary data.</text>
</comment>
<dbReference type="InterPro" id="IPR007460">
    <property type="entry name" value="BrnT_toxin"/>
</dbReference>
<dbReference type="InterPro" id="IPR038573">
    <property type="entry name" value="BrnT_sf"/>
</dbReference>
<accession>A0ABV6FZC1</accession>
<protein>
    <submittedName>
        <fullName evidence="1">BrnT family toxin</fullName>
    </submittedName>
</protein>
<name>A0ABV6FZC1_9GAMM</name>
<dbReference type="RefSeq" id="WP_083920856.1">
    <property type="nucleotide sequence ID" value="NZ_JBHLVX010000005.1"/>
</dbReference>
<keyword evidence="2" id="KW-1185">Reference proteome</keyword>
<dbReference type="Proteomes" id="UP001589814">
    <property type="component" value="Unassembled WGS sequence"/>
</dbReference>
<dbReference type="EMBL" id="JBHLVX010000005">
    <property type="protein sequence ID" value="MFC0266750.1"/>
    <property type="molecule type" value="Genomic_DNA"/>
</dbReference>
<reference evidence="1 2" key="1">
    <citation type="submission" date="2024-09" db="EMBL/GenBank/DDBJ databases">
        <authorList>
            <person name="Sun Q."/>
            <person name="Mori K."/>
        </authorList>
    </citation>
    <scope>NUCLEOTIDE SEQUENCE [LARGE SCALE GENOMIC DNA]</scope>
    <source>
        <strain evidence="1 2">CCM 7415</strain>
    </source>
</reference>
<gene>
    <name evidence="1" type="ORF">ACFFHW_01850</name>
</gene>